<sequence length="78" mass="8743">MGWMAAQRILFSPQSNSNLCLVPQTLKGLDASPARSRASTSPQQRLTDLTGRTRSTFKQVGNSLESERLHRKTQNEKK</sequence>
<comment type="caution">
    <text evidence="2">The sequence shown here is derived from an EMBL/GenBank/DDBJ whole genome shotgun (WGS) entry which is preliminary data.</text>
</comment>
<organism evidence="2 3">
    <name type="scientific">Colletotrichum paranaense</name>
    <dbReference type="NCBI Taxonomy" id="1914294"/>
    <lineage>
        <taxon>Eukaryota</taxon>
        <taxon>Fungi</taxon>
        <taxon>Dikarya</taxon>
        <taxon>Ascomycota</taxon>
        <taxon>Pezizomycotina</taxon>
        <taxon>Sordariomycetes</taxon>
        <taxon>Hypocreomycetidae</taxon>
        <taxon>Glomerellales</taxon>
        <taxon>Glomerellaceae</taxon>
        <taxon>Colletotrichum</taxon>
        <taxon>Colletotrichum acutatum species complex</taxon>
    </lineage>
</organism>
<proteinExistence type="predicted"/>
<dbReference type="EMBL" id="MOPA01000004">
    <property type="protein sequence ID" value="KAK1542548.1"/>
    <property type="molecule type" value="Genomic_DNA"/>
</dbReference>
<feature type="compositionally biased region" description="Low complexity" evidence="1">
    <location>
        <begin position="31"/>
        <end position="42"/>
    </location>
</feature>
<dbReference type="GeneID" id="85374109"/>
<evidence type="ECO:0000313" key="3">
    <source>
        <dbReference type="Proteomes" id="UP001241169"/>
    </source>
</evidence>
<gene>
    <name evidence="2" type="ORF">CPAR01_05935</name>
</gene>
<evidence type="ECO:0000256" key="1">
    <source>
        <dbReference type="SAM" id="MobiDB-lite"/>
    </source>
</evidence>
<feature type="compositionally biased region" description="Polar residues" evidence="1">
    <location>
        <begin position="43"/>
        <end position="64"/>
    </location>
</feature>
<keyword evidence="3" id="KW-1185">Reference proteome</keyword>
<protein>
    <submittedName>
        <fullName evidence="2">Uncharacterized protein</fullName>
    </submittedName>
</protein>
<feature type="compositionally biased region" description="Basic and acidic residues" evidence="1">
    <location>
        <begin position="65"/>
        <end position="78"/>
    </location>
</feature>
<name>A0ABQ9SSP5_9PEZI</name>
<dbReference type="RefSeq" id="XP_060351676.1">
    <property type="nucleotide sequence ID" value="XM_060490210.1"/>
</dbReference>
<dbReference type="Proteomes" id="UP001241169">
    <property type="component" value="Unassembled WGS sequence"/>
</dbReference>
<evidence type="ECO:0000313" key="2">
    <source>
        <dbReference type="EMBL" id="KAK1542548.1"/>
    </source>
</evidence>
<feature type="region of interest" description="Disordered" evidence="1">
    <location>
        <begin position="30"/>
        <end position="78"/>
    </location>
</feature>
<reference evidence="2 3" key="1">
    <citation type="submission" date="2016-10" db="EMBL/GenBank/DDBJ databases">
        <title>The genome sequence of Colletotrichum fioriniae PJ7.</title>
        <authorList>
            <person name="Baroncelli R."/>
        </authorList>
    </citation>
    <scope>NUCLEOTIDE SEQUENCE [LARGE SCALE GENOMIC DNA]</scope>
    <source>
        <strain evidence="2 3">IMI 384185</strain>
    </source>
</reference>
<accession>A0ABQ9SSP5</accession>